<protein>
    <submittedName>
        <fullName evidence="2">VOC family protein</fullName>
    </submittedName>
</protein>
<dbReference type="RefSeq" id="WP_045245895.1">
    <property type="nucleotide sequence ID" value="NZ_DAIQHQ010000001.1"/>
</dbReference>
<evidence type="ECO:0000313" key="4">
    <source>
        <dbReference type="Proteomes" id="UP000033451"/>
    </source>
</evidence>
<keyword evidence="4" id="KW-1185">Reference proteome</keyword>
<organism evidence="3 4">
    <name type="scientific">Microbacterium ginsengisoli</name>
    <dbReference type="NCBI Taxonomy" id="400772"/>
    <lineage>
        <taxon>Bacteria</taxon>
        <taxon>Bacillati</taxon>
        <taxon>Actinomycetota</taxon>
        <taxon>Actinomycetes</taxon>
        <taxon>Micrococcales</taxon>
        <taxon>Microbacteriaceae</taxon>
        <taxon>Microbacterium</taxon>
    </lineage>
</organism>
<dbReference type="Gene3D" id="3.10.180.10">
    <property type="entry name" value="2,3-Dihydroxybiphenyl 1,2-Dioxygenase, domain 1"/>
    <property type="match status" value="1"/>
</dbReference>
<dbReference type="Pfam" id="PF00903">
    <property type="entry name" value="Glyoxalase"/>
    <property type="match status" value="1"/>
</dbReference>
<dbReference type="InterPro" id="IPR029068">
    <property type="entry name" value="Glyas_Bleomycin-R_OHBP_Dase"/>
</dbReference>
<dbReference type="STRING" id="400772.RR49_00170"/>
<dbReference type="PANTHER" id="PTHR33990:SF1">
    <property type="entry name" value="PROTEIN YJDN"/>
    <property type="match status" value="1"/>
</dbReference>
<dbReference type="InterPro" id="IPR004360">
    <property type="entry name" value="Glyas_Fos-R_dOase_dom"/>
</dbReference>
<dbReference type="EMBL" id="JYIY01000039">
    <property type="protein sequence ID" value="KJL44194.1"/>
    <property type="molecule type" value="Genomic_DNA"/>
</dbReference>
<proteinExistence type="predicted"/>
<dbReference type="OrthoDB" id="9795306at2"/>
<dbReference type="PATRIC" id="fig|400772.4.peg.193"/>
<evidence type="ECO:0000313" key="3">
    <source>
        <dbReference type="EMBL" id="KJL44194.1"/>
    </source>
</evidence>
<evidence type="ECO:0000313" key="2">
    <source>
        <dbReference type="EMBL" id="HAN25658.1"/>
    </source>
</evidence>
<reference evidence="2 5" key="2">
    <citation type="journal article" date="2018" name="Nat. Biotechnol.">
        <title>A standardized bacterial taxonomy based on genome phylogeny substantially revises the tree of life.</title>
        <authorList>
            <person name="Parks D.H."/>
            <person name="Chuvochina M."/>
            <person name="Waite D.W."/>
            <person name="Rinke C."/>
            <person name="Skarshewski A."/>
            <person name="Chaumeil P.A."/>
            <person name="Hugenholtz P."/>
        </authorList>
    </citation>
    <scope>NUCLEOTIDE SEQUENCE [LARGE SCALE GENOMIC DNA]</scope>
    <source>
        <strain evidence="2">UBA9152</strain>
    </source>
</reference>
<dbReference type="Proteomes" id="UP000033451">
    <property type="component" value="Unassembled WGS sequence"/>
</dbReference>
<reference evidence="3 4" key="1">
    <citation type="submission" date="2015-02" db="EMBL/GenBank/DDBJ databases">
        <title>Draft genome sequences of ten Microbacterium spp. with emphasis on heavy metal contaminated environments.</title>
        <authorList>
            <person name="Corretto E."/>
        </authorList>
    </citation>
    <scope>NUCLEOTIDE SEQUENCE [LARGE SCALE GENOMIC DNA]</scope>
    <source>
        <strain evidence="3 4">DSM 18659</strain>
    </source>
</reference>
<gene>
    <name evidence="2" type="ORF">DCP95_14000</name>
    <name evidence="3" type="ORF">RR49_00170</name>
</gene>
<dbReference type="Proteomes" id="UP000257479">
    <property type="component" value="Unassembled WGS sequence"/>
</dbReference>
<evidence type="ECO:0000259" key="1">
    <source>
        <dbReference type="Pfam" id="PF00903"/>
    </source>
</evidence>
<comment type="caution">
    <text evidence="3">The sequence shown here is derived from an EMBL/GenBank/DDBJ whole genome shotgun (WGS) entry which is preliminary data.</text>
</comment>
<name>A0A0F0M125_9MICO</name>
<dbReference type="AlphaFoldDB" id="A0A0F0M125"/>
<dbReference type="InterPro" id="IPR028973">
    <property type="entry name" value="PhnB-like"/>
</dbReference>
<sequence length="131" mass="14160">MTAPAPYLHFDGEARAALDFYAAAFGGEVEAYTFAQFSRTDGPGEAIAHGILRGPVELFAADIAPGEETTHVRGVLFSLLGYADADTLTRWFQALADGGTIVDDLQVRPWGAHDGQVTDRFGLTWLIGWED</sequence>
<feature type="domain" description="Glyoxalase/fosfomycin resistance/dioxygenase" evidence="1">
    <location>
        <begin position="10"/>
        <end position="125"/>
    </location>
</feature>
<dbReference type="CDD" id="cd06588">
    <property type="entry name" value="PhnB_like"/>
    <property type="match status" value="1"/>
</dbReference>
<dbReference type="PANTHER" id="PTHR33990">
    <property type="entry name" value="PROTEIN YJDN-RELATED"/>
    <property type="match status" value="1"/>
</dbReference>
<dbReference type="EMBL" id="DMNG01000247">
    <property type="protein sequence ID" value="HAN25658.1"/>
    <property type="molecule type" value="Genomic_DNA"/>
</dbReference>
<dbReference type="SUPFAM" id="SSF54593">
    <property type="entry name" value="Glyoxalase/Bleomycin resistance protein/Dihydroxybiphenyl dioxygenase"/>
    <property type="match status" value="1"/>
</dbReference>
<accession>A0A0F0M125</accession>
<evidence type="ECO:0000313" key="5">
    <source>
        <dbReference type="Proteomes" id="UP000257479"/>
    </source>
</evidence>